<dbReference type="GeneID" id="54988643"/>
<dbReference type="Proteomes" id="UP000241463">
    <property type="component" value="Segment"/>
</dbReference>
<dbReference type="EMBL" id="MG765277">
    <property type="protein sequence ID" value="AUV59914.1"/>
    <property type="molecule type" value="Genomic_DNA"/>
</dbReference>
<accession>A0A2K9VCN1</accession>
<reference evidence="1 2" key="1">
    <citation type="submission" date="2018-01" db="EMBL/GenBank/DDBJ databases">
        <title>Lactobacillus phages that infect wine-derived L. plantarum strains.</title>
        <authorList>
            <person name="Kyrkou I."/>
            <person name="Hestbjerg Hansen L."/>
        </authorList>
    </citation>
    <scope>NUCLEOTIDE SEQUENCE [LARGE SCALE GENOMIC DNA]</scope>
</reference>
<evidence type="ECO:0000313" key="1">
    <source>
        <dbReference type="EMBL" id="AUV59914.1"/>
    </source>
</evidence>
<protein>
    <submittedName>
        <fullName evidence="1">Uncharacterized protein</fullName>
    </submittedName>
</protein>
<organism evidence="1 2">
    <name type="scientific">Lactobacillus phage Bacchae</name>
    <dbReference type="NCBI Taxonomy" id="2079429"/>
    <lineage>
        <taxon>Viruses</taxon>
        <taxon>Duplodnaviria</taxon>
        <taxon>Heunggongvirae</taxon>
        <taxon>Uroviricota</taxon>
        <taxon>Caudoviricetes</taxon>
        <taxon>Herelleviridae</taxon>
        <taxon>Harbinvirus</taxon>
        <taxon>Harbinvirus bacchae</taxon>
    </lineage>
</organism>
<keyword evidence="2" id="KW-1185">Reference proteome</keyword>
<sequence>MNEFNDSHYDKSAIMRYAIKFPGGYLSEVQAIYTSTLCSEYLSNNPLDAIRLKSLTDSEIEVANKLMSMFGGVLVVINGSYTVDTVNYKQIEREMLNNGYHY</sequence>
<name>A0A2K9VCN1_9CAUD</name>
<proteinExistence type="predicted"/>
<dbReference type="KEGG" id="vg:54988643"/>
<evidence type="ECO:0000313" key="2">
    <source>
        <dbReference type="Proteomes" id="UP000241463"/>
    </source>
</evidence>
<dbReference type="RefSeq" id="YP_009798198.1">
    <property type="nucleotide sequence ID" value="NC_047924.1"/>
</dbReference>